<accession>A0AAX1EHX4</accession>
<keyword evidence="5" id="KW-0012">Acyltransferase</keyword>
<keyword evidence="2" id="KW-0678">Repressor</keyword>
<evidence type="ECO:0000256" key="1">
    <source>
        <dbReference type="ARBA" id="ARBA00009342"/>
    </source>
</evidence>
<keyword evidence="4" id="KW-0808">Transferase</keyword>
<dbReference type="PANTHER" id="PTHR36449">
    <property type="entry name" value="ACETYLTRANSFERASE-RELATED"/>
    <property type="match status" value="1"/>
</dbReference>
<dbReference type="InterPro" id="IPR016181">
    <property type="entry name" value="Acyl_CoA_acyltransferase"/>
</dbReference>
<dbReference type="GO" id="GO:0016747">
    <property type="term" value="F:acyltransferase activity, transferring groups other than amino-acyl groups"/>
    <property type="evidence" value="ECO:0007669"/>
    <property type="project" value="InterPro"/>
</dbReference>
<proteinExistence type="inferred from homology"/>
<dbReference type="EMBL" id="CP038254">
    <property type="protein sequence ID" value="QBR84725.1"/>
    <property type="molecule type" value="Genomic_DNA"/>
</dbReference>
<evidence type="ECO:0000313" key="9">
    <source>
        <dbReference type="Proteomes" id="UP000295517"/>
    </source>
</evidence>
<evidence type="ECO:0000256" key="2">
    <source>
        <dbReference type="ARBA" id="ARBA00022491"/>
    </source>
</evidence>
<evidence type="ECO:0000313" key="8">
    <source>
        <dbReference type="EMBL" id="QBR84725.1"/>
    </source>
</evidence>
<evidence type="ECO:0000256" key="3">
    <source>
        <dbReference type="ARBA" id="ARBA00022649"/>
    </source>
</evidence>
<sequence length="165" mass="18445">MMLKKPIPLDNKVEIKNFDSGNQNLDTWLIKHAKQAGGSGSAKTYVVFDDDTPVGYYSLTVGQVEQSEVSKRVSHGMGNYHIPVIILARMAVSKNYQGKQIGRGMLQDAIKRSLMVANEVGVRAIITHPIDDKAESFYKHFGFEESPLREKQLVLLLKDAKRVLS</sequence>
<organism evidence="8 9">
    <name type="scientific">Legionella israelensis</name>
    <dbReference type="NCBI Taxonomy" id="454"/>
    <lineage>
        <taxon>Bacteria</taxon>
        <taxon>Pseudomonadati</taxon>
        <taxon>Pseudomonadota</taxon>
        <taxon>Gammaproteobacteria</taxon>
        <taxon>Legionellales</taxon>
        <taxon>Legionellaceae</taxon>
        <taxon>Legionella</taxon>
    </lineage>
</organism>
<evidence type="ECO:0000259" key="7">
    <source>
        <dbReference type="PROSITE" id="PS51186"/>
    </source>
</evidence>
<dbReference type="AlphaFoldDB" id="A0AAX1EHX4"/>
<dbReference type="InterPro" id="IPR000182">
    <property type="entry name" value="GNAT_dom"/>
</dbReference>
<dbReference type="CDD" id="cd04301">
    <property type="entry name" value="NAT_SF"/>
    <property type="match status" value="1"/>
</dbReference>
<dbReference type="Gene3D" id="3.40.630.30">
    <property type="match status" value="1"/>
</dbReference>
<dbReference type="SUPFAM" id="SSF55729">
    <property type="entry name" value="Acyl-CoA N-acyltransferases (Nat)"/>
    <property type="match status" value="1"/>
</dbReference>
<comment type="similarity">
    <text evidence="1">Belongs to the acetyltransferase family. GNAT subfamily.</text>
</comment>
<dbReference type="PANTHER" id="PTHR36449:SF1">
    <property type="entry name" value="ACETYLTRANSFERASE"/>
    <property type="match status" value="1"/>
</dbReference>
<feature type="domain" description="N-acetyltransferase" evidence="7">
    <location>
        <begin position="1"/>
        <end position="161"/>
    </location>
</feature>
<dbReference type="Pfam" id="PF13508">
    <property type="entry name" value="Acetyltransf_7"/>
    <property type="match status" value="1"/>
</dbReference>
<evidence type="ECO:0000256" key="5">
    <source>
        <dbReference type="ARBA" id="ARBA00023315"/>
    </source>
</evidence>
<reference evidence="8 9" key="1">
    <citation type="submission" date="2019-03" db="EMBL/GenBank/DDBJ databases">
        <title>Diverse conjugative elements silence natural transformation in Legionella species.</title>
        <authorList>
            <person name="Durieux I."/>
            <person name="Ginevra C."/>
            <person name="Attaiech L."/>
            <person name="Picq K."/>
            <person name="Juan P.A."/>
            <person name="Jarraud S."/>
            <person name="Charpentier X."/>
        </authorList>
    </citation>
    <scope>NUCLEOTIDE SEQUENCE [LARGE SCALE GENOMIC DNA]</scope>
    <source>
        <strain evidence="8 9">HL-0427-4011</strain>
    </source>
</reference>
<comment type="catalytic activity">
    <reaction evidence="6">
        <text>glycyl-tRNA(Gly) + acetyl-CoA = N-acetylglycyl-tRNA(Gly) + CoA + H(+)</text>
        <dbReference type="Rhea" id="RHEA:81867"/>
        <dbReference type="Rhea" id="RHEA-COMP:9683"/>
        <dbReference type="Rhea" id="RHEA-COMP:19766"/>
        <dbReference type="ChEBI" id="CHEBI:15378"/>
        <dbReference type="ChEBI" id="CHEBI:57287"/>
        <dbReference type="ChEBI" id="CHEBI:57288"/>
        <dbReference type="ChEBI" id="CHEBI:78522"/>
        <dbReference type="ChEBI" id="CHEBI:232036"/>
    </reaction>
</comment>
<name>A0AAX1EHX4_9GAMM</name>
<protein>
    <submittedName>
        <fullName evidence="8">N-acetyltransferase</fullName>
    </submittedName>
</protein>
<dbReference type="PROSITE" id="PS51186">
    <property type="entry name" value="GNAT"/>
    <property type="match status" value="1"/>
</dbReference>
<dbReference type="Proteomes" id="UP000295517">
    <property type="component" value="Chromosome"/>
</dbReference>
<gene>
    <name evidence="8" type="ORF">E3983_10350</name>
</gene>
<evidence type="ECO:0000256" key="6">
    <source>
        <dbReference type="ARBA" id="ARBA00049880"/>
    </source>
</evidence>
<evidence type="ECO:0000256" key="4">
    <source>
        <dbReference type="ARBA" id="ARBA00022679"/>
    </source>
</evidence>
<keyword evidence="3" id="KW-1277">Toxin-antitoxin system</keyword>